<feature type="compositionally biased region" description="Basic and acidic residues" evidence="1">
    <location>
        <begin position="129"/>
        <end position="141"/>
    </location>
</feature>
<evidence type="ECO:0000313" key="3">
    <source>
        <dbReference type="EMBL" id="REC58038.1"/>
    </source>
</evidence>
<feature type="compositionally biased region" description="Low complexity" evidence="1">
    <location>
        <begin position="116"/>
        <end position="128"/>
    </location>
</feature>
<evidence type="ECO:0000256" key="1">
    <source>
        <dbReference type="SAM" id="MobiDB-lite"/>
    </source>
</evidence>
<feature type="region of interest" description="Disordered" evidence="1">
    <location>
        <begin position="32"/>
        <end position="237"/>
    </location>
</feature>
<protein>
    <submittedName>
        <fullName evidence="3">Thioredoxin</fullName>
    </submittedName>
</protein>
<gene>
    <name evidence="3" type="ORF">DRV84_05515</name>
</gene>
<dbReference type="InterPro" id="IPR011723">
    <property type="entry name" value="Znf/thioredoxin_put"/>
</dbReference>
<evidence type="ECO:0000313" key="4">
    <source>
        <dbReference type="Proteomes" id="UP000257131"/>
    </source>
</evidence>
<keyword evidence="4" id="KW-1185">Reference proteome</keyword>
<accession>A0A3D9BX11</accession>
<dbReference type="OrthoDB" id="7159357at2"/>
<evidence type="ECO:0000259" key="2">
    <source>
        <dbReference type="Pfam" id="PF13717"/>
    </source>
</evidence>
<feature type="compositionally biased region" description="Basic and acidic residues" evidence="1">
    <location>
        <begin position="149"/>
        <end position="171"/>
    </location>
</feature>
<organism evidence="3 4">
    <name type="scientific">Rhodosalinus sediminis</name>
    <dbReference type="NCBI Taxonomy" id="1940533"/>
    <lineage>
        <taxon>Bacteria</taxon>
        <taxon>Pseudomonadati</taxon>
        <taxon>Pseudomonadota</taxon>
        <taxon>Alphaproteobacteria</taxon>
        <taxon>Rhodobacterales</taxon>
        <taxon>Paracoccaceae</taxon>
        <taxon>Rhodosalinus</taxon>
    </lineage>
</organism>
<dbReference type="RefSeq" id="WP_115978876.1">
    <property type="nucleotide sequence ID" value="NZ_QOHR01000004.1"/>
</dbReference>
<dbReference type="NCBIfam" id="TIGR02098">
    <property type="entry name" value="MJ0042_CXXC"/>
    <property type="match status" value="1"/>
</dbReference>
<sequence>MRLTCPNCGAQYEVPDGVIPAAGRDVQCSNCGHTWLQTPEGAGGPAPRADTEPQPTPAEESAPEPAPQAAAAPPQEPEHGTPATLAAKDATPRAAAPAASGGDAPAETAPDSGTQAASAPDAGPADGPAPHEGDGHAHEPEPEAAPQRRRLDPEVADILRSEAEREQRARSADAQPLETQPDLGLDGAAAPEPDAARDTAERAARRDRLPDIEDIKSNLRGEDEPREEAAPAPPPGAGGNFARGVALALLLGSLLIALYAYAGALAEEIPALAPALAAYVAAVEAARLWAHDMVTEALLWLERLGAP</sequence>
<feature type="compositionally biased region" description="Low complexity" evidence="1">
    <location>
        <begin position="83"/>
        <end position="106"/>
    </location>
</feature>
<dbReference type="Pfam" id="PF13717">
    <property type="entry name" value="Zn_ribbon_4"/>
    <property type="match status" value="1"/>
</dbReference>
<dbReference type="Proteomes" id="UP000257131">
    <property type="component" value="Unassembled WGS sequence"/>
</dbReference>
<dbReference type="EMBL" id="QOHR01000004">
    <property type="protein sequence ID" value="REC58038.1"/>
    <property type="molecule type" value="Genomic_DNA"/>
</dbReference>
<feature type="compositionally biased region" description="Basic and acidic residues" evidence="1">
    <location>
        <begin position="194"/>
        <end position="229"/>
    </location>
</feature>
<feature type="domain" description="Zinc finger/thioredoxin putative" evidence="2">
    <location>
        <begin position="1"/>
        <end position="35"/>
    </location>
</feature>
<comment type="caution">
    <text evidence="3">The sequence shown here is derived from an EMBL/GenBank/DDBJ whole genome shotgun (WGS) entry which is preliminary data.</text>
</comment>
<name>A0A3D9BX11_9RHOB</name>
<dbReference type="AlphaFoldDB" id="A0A3D9BX11"/>
<reference evidence="3 4" key="1">
    <citation type="journal article" date="2017" name="Int. J. Syst. Evol. Microbiol.">
        <title>Rhodosalinus sediminis gen. nov., sp. nov., isolated from marine saltern.</title>
        <authorList>
            <person name="Guo L.Y."/>
            <person name="Ling S.K."/>
            <person name="Li C.M."/>
            <person name="Chen G.J."/>
            <person name="Du Z.J."/>
        </authorList>
    </citation>
    <scope>NUCLEOTIDE SEQUENCE [LARGE SCALE GENOMIC DNA]</scope>
    <source>
        <strain evidence="3 4">WDN1C137</strain>
    </source>
</reference>
<proteinExistence type="predicted"/>